<comment type="subcellular location">
    <subcellularLocation>
        <location evidence="1">Cell membrane</location>
        <topology evidence="1">Multi-pass membrane protein</topology>
    </subcellularLocation>
</comment>
<reference evidence="8 9" key="1">
    <citation type="submission" date="2014-02" db="EMBL/GenBank/DDBJ databases">
        <title>Whole genome sequence of Sphingobium chlorophenolicum NBRC 16172.</title>
        <authorList>
            <person name="Gan H.M."/>
            <person name="Gan H.Y."/>
            <person name="Chew T.H."/>
            <person name="Savka M.A."/>
        </authorList>
    </citation>
    <scope>NUCLEOTIDE SEQUENCE [LARGE SCALE GENOMIC DNA]</scope>
    <source>
        <strain evidence="8 9">NBRC 16172</strain>
    </source>
</reference>
<dbReference type="Gene3D" id="1.20.1250.20">
    <property type="entry name" value="MFS general substrate transporter like domains"/>
    <property type="match status" value="2"/>
</dbReference>
<dbReference type="SUPFAM" id="SSF103473">
    <property type="entry name" value="MFS general substrate transporter"/>
    <property type="match status" value="1"/>
</dbReference>
<accession>A0A081RF20</accession>
<keyword evidence="4 6" id="KW-1133">Transmembrane helix</keyword>
<sequence>MVMVSRTQGQIHSRRAVASENLLIAILAVTAGLAFTDRIGMVFVFSRIQEEFGLNHSDLGLLMAPTAVTWAIASIGLTYLSDWLGGRPKQIIVACVILFSLATGAMGLARNFSDMMWLRAIIGLAAGPVIPLVQSVVARSSSPHRIGRNMGIIIGGVTICSAAIAPALMNGLEAVAGWRITFFAVGLPGVALGGILYILLGSDERDESGETRPMTIRMVSELFSYRNFLVALGGAALAMGNNIAFSSFLPIFLEHQVRLAPVELTTLLVVKGLAATAGTVLAPTLSDRFSRRGCLIVATAFLTLVPVALIFSAQNHLFLIPAIFAMLMSSGTIALMTFIIPGASVPLRLRTTAFGMLVAFGEITGAFLAPPLAGVLADRFGLPAAMWCASALALGAMIAATLYREPPRTDQPAH</sequence>
<feature type="domain" description="Major facilitator superfamily (MFS) profile" evidence="7">
    <location>
        <begin position="23"/>
        <end position="408"/>
    </location>
</feature>
<dbReference type="InterPro" id="IPR036259">
    <property type="entry name" value="MFS_trans_sf"/>
</dbReference>
<evidence type="ECO:0000256" key="3">
    <source>
        <dbReference type="ARBA" id="ARBA00022692"/>
    </source>
</evidence>
<evidence type="ECO:0000256" key="6">
    <source>
        <dbReference type="SAM" id="Phobius"/>
    </source>
</evidence>
<name>A0A081RF20_SPHCR</name>
<feature type="transmembrane region" description="Helical" evidence="6">
    <location>
        <begin position="294"/>
        <end position="312"/>
    </location>
</feature>
<dbReference type="PATRIC" id="fig|46429.4.peg.1806"/>
<evidence type="ECO:0000259" key="7">
    <source>
        <dbReference type="PROSITE" id="PS50850"/>
    </source>
</evidence>
<dbReference type="PROSITE" id="PS50850">
    <property type="entry name" value="MFS"/>
    <property type="match status" value="1"/>
</dbReference>
<evidence type="ECO:0000256" key="5">
    <source>
        <dbReference type="ARBA" id="ARBA00023136"/>
    </source>
</evidence>
<evidence type="ECO:0000313" key="9">
    <source>
        <dbReference type="Proteomes" id="UP000028411"/>
    </source>
</evidence>
<dbReference type="eggNOG" id="COG2814">
    <property type="taxonomic scope" value="Bacteria"/>
</dbReference>
<feature type="transmembrane region" description="Helical" evidence="6">
    <location>
        <begin position="318"/>
        <end position="340"/>
    </location>
</feature>
<dbReference type="EMBL" id="JFHR01000017">
    <property type="protein sequence ID" value="KEQ53793.1"/>
    <property type="molecule type" value="Genomic_DNA"/>
</dbReference>
<evidence type="ECO:0000256" key="1">
    <source>
        <dbReference type="ARBA" id="ARBA00004651"/>
    </source>
</evidence>
<evidence type="ECO:0000256" key="4">
    <source>
        <dbReference type="ARBA" id="ARBA00022989"/>
    </source>
</evidence>
<feature type="transmembrane region" description="Helical" evidence="6">
    <location>
        <begin position="60"/>
        <end position="79"/>
    </location>
</feature>
<feature type="transmembrane region" description="Helical" evidence="6">
    <location>
        <begin position="352"/>
        <end position="372"/>
    </location>
</feature>
<dbReference type="AlphaFoldDB" id="A0A081RF20"/>
<feature type="transmembrane region" description="Helical" evidence="6">
    <location>
        <begin position="91"/>
        <end position="110"/>
    </location>
</feature>
<dbReference type="RefSeq" id="WP_037450406.1">
    <property type="nucleotide sequence ID" value="NZ_JFHR01000017.1"/>
</dbReference>
<dbReference type="Proteomes" id="UP000028411">
    <property type="component" value="Unassembled WGS sequence"/>
</dbReference>
<dbReference type="GO" id="GO:0022857">
    <property type="term" value="F:transmembrane transporter activity"/>
    <property type="evidence" value="ECO:0007669"/>
    <property type="project" value="InterPro"/>
</dbReference>
<keyword evidence="2" id="KW-1003">Cell membrane</keyword>
<dbReference type="InterPro" id="IPR020846">
    <property type="entry name" value="MFS_dom"/>
</dbReference>
<dbReference type="Pfam" id="PF07690">
    <property type="entry name" value="MFS_1"/>
    <property type="match status" value="1"/>
</dbReference>
<evidence type="ECO:0000313" key="8">
    <source>
        <dbReference type="EMBL" id="KEQ53793.1"/>
    </source>
</evidence>
<gene>
    <name evidence="8" type="ORF">BV95_01838</name>
</gene>
<dbReference type="OrthoDB" id="7442224at2"/>
<dbReference type="PANTHER" id="PTHR43124:SF3">
    <property type="entry name" value="CHLORAMPHENICOL EFFLUX PUMP RV0191"/>
    <property type="match status" value="1"/>
</dbReference>
<protein>
    <submittedName>
        <fullName evidence="8">Major facilitator superfamily MFS_1</fullName>
    </submittedName>
</protein>
<feature type="transmembrane region" description="Helical" evidence="6">
    <location>
        <begin position="116"/>
        <end position="138"/>
    </location>
</feature>
<comment type="caution">
    <text evidence="8">The sequence shown here is derived from an EMBL/GenBank/DDBJ whole genome shotgun (WGS) entry which is preliminary data.</text>
</comment>
<feature type="transmembrane region" description="Helical" evidence="6">
    <location>
        <begin position="21"/>
        <end position="48"/>
    </location>
</feature>
<feature type="transmembrane region" description="Helical" evidence="6">
    <location>
        <begin position="180"/>
        <end position="202"/>
    </location>
</feature>
<feature type="transmembrane region" description="Helical" evidence="6">
    <location>
        <begin position="264"/>
        <end position="282"/>
    </location>
</feature>
<evidence type="ECO:0000256" key="2">
    <source>
        <dbReference type="ARBA" id="ARBA00022475"/>
    </source>
</evidence>
<feature type="transmembrane region" description="Helical" evidence="6">
    <location>
        <begin position="384"/>
        <end position="403"/>
    </location>
</feature>
<keyword evidence="5 6" id="KW-0472">Membrane</keyword>
<dbReference type="GO" id="GO:0005886">
    <property type="term" value="C:plasma membrane"/>
    <property type="evidence" value="ECO:0007669"/>
    <property type="project" value="UniProtKB-SubCell"/>
</dbReference>
<keyword evidence="3 6" id="KW-0812">Transmembrane</keyword>
<feature type="transmembrane region" description="Helical" evidence="6">
    <location>
        <begin position="223"/>
        <end position="244"/>
    </location>
</feature>
<feature type="transmembrane region" description="Helical" evidence="6">
    <location>
        <begin position="150"/>
        <end position="168"/>
    </location>
</feature>
<proteinExistence type="predicted"/>
<organism evidence="8 9">
    <name type="scientific">Sphingobium chlorophenolicum</name>
    <dbReference type="NCBI Taxonomy" id="46429"/>
    <lineage>
        <taxon>Bacteria</taxon>
        <taxon>Pseudomonadati</taxon>
        <taxon>Pseudomonadota</taxon>
        <taxon>Alphaproteobacteria</taxon>
        <taxon>Sphingomonadales</taxon>
        <taxon>Sphingomonadaceae</taxon>
        <taxon>Sphingobium</taxon>
    </lineage>
</organism>
<dbReference type="InterPro" id="IPR011701">
    <property type="entry name" value="MFS"/>
</dbReference>
<dbReference type="PANTHER" id="PTHR43124">
    <property type="entry name" value="PURINE EFFLUX PUMP PBUE"/>
    <property type="match status" value="1"/>
</dbReference>
<dbReference type="InterPro" id="IPR050189">
    <property type="entry name" value="MFS_Efflux_Transporters"/>
</dbReference>